<protein>
    <submittedName>
        <fullName evidence="2">Uncharacterized protein</fullName>
    </submittedName>
</protein>
<evidence type="ECO:0000313" key="2">
    <source>
        <dbReference type="EMBL" id="TFB04107.1"/>
    </source>
</evidence>
<gene>
    <name evidence="2" type="ORF">CCMA1212_003769</name>
</gene>
<reference evidence="2 3" key="1">
    <citation type="submission" date="2018-01" db="EMBL/GenBank/DDBJ databases">
        <title>Genome characterization of the sugarcane-associated fungus Trichoderma ghanense CCMA-1212 and their application in lignocelulose bioconversion.</title>
        <authorList>
            <person name="Steindorff A.S."/>
            <person name="Mendes T.D."/>
            <person name="Vilela E.S.D."/>
            <person name="Rodrigues D.S."/>
            <person name="Formighieri E.F."/>
            <person name="Melo I.S."/>
            <person name="Favaro L.C.L."/>
        </authorList>
    </citation>
    <scope>NUCLEOTIDE SEQUENCE [LARGE SCALE GENOMIC DNA]</scope>
    <source>
        <strain evidence="2 3">CCMA-1212</strain>
    </source>
</reference>
<name>A0ABY2H8P9_9HYPO</name>
<sequence>MEQDLTRTAAIDFTGFFTLVRSIETRCSASSPPRLVSHPPLARPLPNRRLSSPRSNPALFSPKWMSRAAYAATKRETRNSPARAHWTGRVWFVIEISQAVRMAQPEWVASYNRHLPAASCQPETHTRSQVIQHLVPSEIPGCCGTVMHLQGAPETCSLPADGAVRLAPVPD</sequence>
<feature type="region of interest" description="Disordered" evidence="1">
    <location>
        <begin position="29"/>
        <end position="56"/>
    </location>
</feature>
<accession>A0ABY2H8P9</accession>
<feature type="compositionally biased region" description="Low complexity" evidence="1">
    <location>
        <begin position="44"/>
        <end position="56"/>
    </location>
</feature>
<dbReference type="GeneID" id="300575554"/>
<proteinExistence type="predicted"/>
<organism evidence="2 3">
    <name type="scientific">Trichoderma ghanense</name>
    <dbReference type="NCBI Taxonomy" id="65468"/>
    <lineage>
        <taxon>Eukaryota</taxon>
        <taxon>Fungi</taxon>
        <taxon>Dikarya</taxon>
        <taxon>Ascomycota</taxon>
        <taxon>Pezizomycotina</taxon>
        <taxon>Sordariomycetes</taxon>
        <taxon>Hypocreomycetidae</taxon>
        <taxon>Hypocreales</taxon>
        <taxon>Hypocreaceae</taxon>
        <taxon>Trichoderma</taxon>
    </lineage>
</organism>
<comment type="caution">
    <text evidence="2">The sequence shown here is derived from an EMBL/GenBank/DDBJ whole genome shotgun (WGS) entry which is preliminary data.</text>
</comment>
<keyword evidence="3" id="KW-1185">Reference proteome</keyword>
<dbReference type="Proteomes" id="UP001642720">
    <property type="component" value="Unassembled WGS sequence"/>
</dbReference>
<evidence type="ECO:0000313" key="3">
    <source>
        <dbReference type="Proteomes" id="UP001642720"/>
    </source>
</evidence>
<dbReference type="RefSeq" id="XP_073560308.1">
    <property type="nucleotide sequence ID" value="XM_073701104.1"/>
</dbReference>
<evidence type="ECO:0000256" key="1">
    <source>
        <dbReference type="SAM" id="MobiDB-lite"/>
    </source>
</evidence>
<dbReference type="EMBL" id="PPTA01000004">
    <property type="protein sequence ID" value="TFB04107.1"/>
    <property type="molecule type" value="Genomic_DNA"/>
</dbReference>